<evidence type="ECO:0000256" key="8">
    <source>
        <dbReference type="ARBA" id="ARBA00022801"/>
    </source>
</evidence>
<dbReference type="RefSeq" id="WP_253792766.1">
    <property type="nucleotide sequence ID" value="NZ_BAAAUB010000031.1"/>
</dbReference>
<dbReference type="Pfam" id="PF06480">
    <property type="entry name" value="FtsH_ext"/>
    <property type="match status" value="1"/>
</dbReference>
<dbReference type="SUPFAM" id="SSF140990">
    <property type="entry name" value="FtsH protease domain-like"/>
    <property type="match status" value="1"/>
</dbReference>
<keyword evidence="9 14" id="KW-0862">Zinc</keyword>
<feature type="active site" evidence="14">
    <location>
        <position position="443"/>
    </location>
</feature>
<organism evidence="18 19">
    <name type="scientific">Kitasatospora paracochleata</name>
    <dbReference type="NCBI Taxonomy" id="58354"/>
    <lineage>
        <taxon>Bacteria</taxon>
        <taxon>Bacillati</taxon>
        <taxon>Actinomycetota</taxon>
        <taxon>Actinomycetes</taxon>
        <taxon>Kitasatosporales</taxon>
        <taxon>Streptomycetaceae</taxon>
        <taxon>Kitasatospora</taxon>
    </lineage>
</organism>
<dbReference type="InterPro" id="IPR003960">
    <property type="entry name" value="ATPase_AAA_CS"/>
</dbReference>
<protein>
    <recommendedName>
        <fullName evidence="14">ATP-dependent zinc metalloprotease FtsH</fullName>
        <ecNumber evidence="14">3.4.24.-</ecNumber>
    </recommendedName>
</protein>
<dbReference type="GO" id="GO:0006508">
    <property type="term" value="P:proteolysis"/>
    <property type="evidence" value="ECO:0007669"/>
    <property type="project" value="UniProtKB-KW"/>
</dbReference>
<feature type="binding site" evidence="14">
    <location>
        <begin position="220"/>
        <end position="227"/>
    </location>
    <ligand>
        <name>ATP</name>
        <dbReference type="ChEBI" id="CHEBI:30616"/>
    </ligand>
</feature>
<reference evidence="18 19" key="1">
    <citation type="submission" date="2022-06" db="EMBL/GenBank/DDBJ databases">
        <title>Sequencing the genomes of 1000 actinobacteria strains.</title>
        <authorList>
            <person name="Klenk H.-P."/>
        </authorList>
    </citation>
    <scope>NUCLEOTIDE SEQUENCE [LARGE SCALE GENOMIC DNA]</scope>
    <source>
        <strain evidence="18 19">DSM 41656</strain>
    </source>
</reference>
<comment type="function">
    <text evidence="14">Acts as a processive, ATP-dependent zinc metallopeptidase for both cytoplasmic and membrane proteins. Plays a role in the quality control of integral membrane proteins.</text>
</comment>
<evidence type="ECO:0000313" key="19">
    <source>
        <dbReference type="Proteomes" id="UP001206483"/>
    </source>
</evidence>
<dbReference type="InterPro" id="IPR011546">
    <property type="entry name" value="Pept_M41_FtsH_extracell"/>
</dbReference>
<dbReference type="PROSITE" id="PS00674">
    <property type="entry name" value="AAA"/>
    <property type="match status" value="1"/>
</dbReference>
<keyword evidence="3 14" id="KW-1003">Cell membrane</keyword>
<dbReference type="Proteomes" id="UP001206483">
    <property type="component" value="Unassembled WGS sequence"/>
</dbReference>
<dbReference type="InterPro" id="IPR003959">
    <property type="entry name" value="ATPase_AAA_core"/>
</dbReference>
<keyword evidence="12 14" id="KW-0482">Metalloprotease</keyword>
<keyword evidence="19" id="KW-1185">Reference proteome</keyword>
<feature type="binding site" evidence="14">
    <location>
        <position position="518"/>
    </location>
    <ligand>
        <name>Zn(2+)</name>
        <dbReference type="ChEBI" id="CHEBI:29105"/>
        <note>catalytic</note>
    </ligand>
</feature>
<keyword evidence="18" id="KW-0131">Cell cycle</keyword>
<gene>
    <name evidence="14" type="primary">ftsH</name>
    <name evidence="18" type="ORF">FHR36_000136</name>
</gene>
<sequence length="679" mass="73416">MDVKRYFRAPIMWIVLAAVAVVVLMQVVSDTSGYKTVDTGQVISAIDSNQVKSAQLTTGDSNLIKIQLQDGQKLKAGSSGKVPSGTKFQASYTGDQQAADLAKNLQDKYQSGQIPDGYTVSPEKQSTFVSLLLSMLPIVIIVLVFLFLMNQMQGGGSRVMQFGKSKAKLLTKDTPKTTFADVAGADEAVEELHEIKEFLQEPSKFQAVGAKIPKGVLLYGPPGTGKTLLARAVAGEAGVPFYSISGSDFVEMFVGVGASRVRDLFEQAKANAPAIIFVDEIDAVGRHRGAGLGGGHDEREQTLNQLLVEMDGFDVKGGVILIAATNRPDILDPALLRPGRFDRQIAVDRPDLQGRLDILKVHQKGKPIAPDVDLSAVAKRTPGFTGADLSNVLNEAALLTARSDRKLIDNNMLDEAIDRVVAGPQKRSRIMSDKEKKITAYHEGGHALVAAACNYSDPVHKITILSRGRALGYTMVLPDEDKYSTTRNEMLDQLAYMLGGRAAEELVFHDPTTGASNDIEKATATARAMVTQYGMSERLGAIKFGSGDAEPFLGREMAHQRDYSEEVAGLVDEEVKKLIETAHNEAWEILVENRDVLDNLVLELLEKETLNKEQIAEVFAPVIKRPTRPAWTGSARRTPSTRPPVQSPKELALTNGAAASVEAGPVDIVKLPPESSSES</sequence>
<evidence type="ECO:0000256" key="16">
    <source>
        <dbReference type="SAM" id="MobiDB-lite"/>
    </source>
</evidence>
<dbReference type="InterPro" id="IPR003593">
    <property type="entry name" value="AAA+_ATPase"/>
</dbReference>
<feature type="region of interest" description="Disordered" evidence="16">
    <location>
        <begin position="629"/>
        <end position="648"/>
    </location>
</feature>
<evidence type="ECO:0000256" key="6">
    <source>
        <dbReference type="ARBA" id="ARBA00022723"/>
    </source>
</evidence>
<evidence type="ECO:0000256" key="10">
    <source>
        <dbReference type="ARBA" id="ARBA00022840"/>
    </source>
</evidence>
<comment type="caution">
    <text evidence="18">The sequence shown here is derived from an EMBL/GenBank/DDBJ whole genome shotgun (WGS) entry which is preliminary data.</text>
</comment>
<dbReference type="Pfam" id="PF00004">
    <property type="entry name" value="AAA"/>
    <property type="match status" value="1"/>
</dbReference>
<evidence type="ECO:0000256" key="12">
    <source>
        <dbReference type="ARBA" id="ARBA00023049"/>
    </source>
</evidence>
<feature type="transmembrane region" description="Helical" evidence="14">
    <location>
        <begin position="128"/>
        <end position="148"/>
    </location>
</feature>
<evidence type="ECO:0000259" key="17">
    <source>
        <dbReference type="SMART" id="SM00382"/>
    </source>
</evidence>
<dbReference type="EMBL" id="JAMZDX010000001">
    <property type="protein sequence ID" value="MCP2307044.1"/>
    <property type="molecule type" value="Genomic_DNA"/>
</dbReference>
<dbReference type="PANTHER" id="PTHR23076">
    <property type="entry name" value="METALLOPROTEASE M41 FTSH"/>
    <property type="match status" value="1"/>
</dbReference>
<evidence type="ECO:0000256" key="3">
    <source>
        <dbReference type="ARBA" id="ARBA00022475"/>
    </source>
</evidence>
<dbReference type="Gene3D" id="3.40.50.300">
    <property type="entry name" value="P-loop containing nucleotide triphosphate hydrolases"/>
    <property type="match status" value="1"/>
</dbReference>
<keyword evidence="4 14" id="KW-0645">Protease</keyword>
<dbReference type="CDD" id="cd19501">
    <property type="entry name" value="RecA-like_FtsH"/>
    <property type="match status" value="1"/>
</dbReference>
<comment type="similarity">
    <text evidence="2 14">In the C-terminal section; belongs to the peptidase M41 family.</text>
</comment>
<keyword evidence="7 14" id="KW-0547">Nucleotide-binding</keyword>
<evidence type="ECO:0000256" key="1">
    <source>
        <dbReference type="ARBA" id="ARBA00004370"/>
    </source>
</evidence>
<evidence type="ECO:0000313" key="18">
    <source>
        <dbReference type="EMBL" id="MCP2307044.1"/>
    </source>
</evidence>
<comment type="cofactor">
    <cofactor evidence="14">
        <name>Zn(2+)</name>
        <dbReference type="ChEBI" id="CHEBI:29105"/>
    </cofactor>
    <text evidence="14">Binds 1 zinc ion per subunit.</text>
</comment>
<evidence type="ECO:0000256" key="11">
    <source>
        <dbReference type="ARBA" id="ARBA00022989"/>
    </source>
</evidence>
<evidence type="ECO:0000256" key="13">
    <source>
        <dbReference type="ARBA" id="ARBA00023136"/>
    </source>
</evidence>
<dbReference type="SMART" id="SM00382">
    <property type="entry name" value="AAA"/>
    <property type="match status" value="1"/>
</dbReference>
<evidence type="ECO:0000256" key="9">
    <source>
        <dbReference type="ARBA" id="ARBA00022833"/>
    </source>
</evidence>
<dbReference type="NCBIfam" id="TIGR01241">
    <property type="entry name" value="FtsH_fam"/>
    <property type="match status" value="1"/>
</dbReference>
<keyword evidence="5 14" id="KW-0812">Transmembrane</keyword>
<dbReference type="InterPro" id="IPR027417">
    <property type="entry name" value="P-loop_NTPase"/>
</dbReference>
<feature type="domain" description="AAA+ ATPase" evidence="17">
    <location>
        <begin position="212"/>
        <end position="351"/>
    </location>
</feature>
<proteinExistence type="inferred from homology"/>
<dbReference type="Pfam" id="PF17862">
    <property type="entry name" value="AAA_lid_3"/>
    <property type="match status" value="1"/>
</dbReference>
<comment type="subcellular location">
    <subcellularLocation>
        <location evidence="14">Cell membrane</location>
        <topology evidence="14">Multi-pass membrane protein</topology>
        <orientation evidence="14">Cytoplasmic side</orientation>
    </subcellularLocation>
    <subcellularLocation>
        <location evidence="1">Membrane</location>
    </subcellularLocation>
</comment>
<dbReference type="Gene3D" id="1.20.58.760">
    <property type="entry name" value="Peptidase M41"/>
    <property type="match status" value="1"/>
</dbReference>
<evidence type="ECO:0000256" key="7">
    <source>
        <dbReference type="ARBA" id="ARBA00022741"/>
    </source>
</evidence>
<dbReference type="GO" id="GO:0008233">
    <property type="term" value="F:peptidase activity"/>
    <property type="evidence" value="ECO:0007669"/>
    <property type="project" value="UniProtKB-KW"/>
</dbReference>
<dbReference type="PANTHER" id="PTHR23076:SF97">
    <property type="entry name" value="ATP-DEPENDENT ZINC METALLOPROTEASE YME1L1"/>
    <property type="match status" value="1"/>
</dbReference>
<accession>A0ABT1IPK7</accession>
<comment type="subunit">
    <text evidence="14">Homohexamer.</text>
</comment>
<dbReference type="SUPFAM" id="SSF52540">
    <property type="entry name" value="P-loop containing nucleoside triphosphate hydrolases"/>
    <property type="match status" value="1"/>
</dbReference>
<evidence type="ECO:0000256" key="4">
    <source>
        <dbReference type="ARBA" id="ARBA00022670"/>
    </source>
</evidence>
<name>A0ABT1IPK7_9ACTN</name>
<evidence type="ECO:0000256" key="15">
    <source>
        <dbReference type="RuleBase" id="RU003651"/>
    </source>
</evidence>
<evidence type="ECO:0000256" key="2">
    <source>
        <dbReference type="ARBA" id="ARBA00010044"/>
    </source>
</evidence>
<keyword evidence="8 14" id="KW-0378">Hydrolase</keyword>
<dbReference type="HAMAP" id="MF_01458">
    <property type="entry name" value="FtsH"/>
    <property type="match status" value="1"/>
</dbReference>
<dbReference type="EC" id="3.4.24.-" evidence="14"/>
<evidence type="ECO:0000256" key="5">
    <source>
        <dbReference type="ARBA" id="ARBA00022692"/>
    </source>
</evidence>
<comment type="similarity">
    <text evidence="15">Belongs to the AAA ATPase family.</text>
</comment>
<feature type="transmembrane region" description="Helical" evidence="14">
    <location>
        <begin position="7"/>
        <end position="28"/>
    </location>
</feature>
<dbReference type="InterPro" id="IPR000642">
    <property type="entry name" value="Peptidase_M41"/>
</dbReference>
<keyword evidence="18" id="KW-0132">Cell division</keyword>
<dbReference type="Gene3D" id="1.10.8.60">
    <property type="match status" value="1"/>
</dbReference>
<feature type="binding site" evidence="14">
    <location>
        <position position="446"/>
    </location>
    <ligand>
        <name>Zn(2+)</name>
        <dbReference type="ChEBI" id="CHEBI:29105"/>
        <note>catalytic</note>
    </ligand>
</feature>
<dbReference type="InterPro" id="IPR005936">
    <property type="entry name" value="FtsH"/>
</dbReference>
<feature type="binding site" evidence="14">
    <location>
        <position position="442"/>
    </location>
    <ligand>
        <name>Zn(2+)</name>
        <dbReference type="ChEBI" id="CHEBI:29105"/>
        <note>catalytic</note>
    </ligand>
</feature>
<dbReference type="GO" id="GO:0051301">
    <property type="term" value="P:cell division"/>
    <property type="evidence" value="ECO:0007669"/>
    <property type="project" value="UniProtKB-KW"/>
</dbReference>
<comment type="similarity">
    <text evidence="14">In the central section; belongs to the AAA ATPase family.</text>
</comment>
<keyword evidence="13 14" id="KW-0472">Membrane</keyword>
<dbReference type="Pfam" id="PF01434">
    <property type="entry name" value="Peptidase_M41"/>
    <property type="match status" value="1"/>
</dbReference>
<keyword evidence="10 14" id="KW-0067">ATP-binding</keyword>
<keyword evidence="6 14" id="KW-0479">Metal-binding</keyword>
<dbReference type="InterPro" id="IPR037219">
    <property type="entry name" value="Peptidase_M41-like"/>
</dbReference>
<dbReference type="InterPro" id="IPR041569">
    <property type="entry name" value="AAA_lid_3"/>
</dbReference>
<evidence type="ECO:0000256" key="14">
    <source>
        <dbReference type="HAMAP-Rule" id="MF_01458"/>
    </source>
</evidence>
<keyword evidence="11 14" id="KW-1133">Transmembrane helix</keyword>